<accession>A0A0B8QGM9</accession>
<organism evidence="2 3">
    <name type="scientific">Vibrio ishigakensis</name>
    <dbReference type="NCBI Taxonomy" id="1481914"/>
    <lineage>
        <taxon>Bacteria</taxon>
        <taxon>Pseudomonadati</taxon>
        <taxon>Pseudomonadota</taxon>
        <taxon>Gammaproteobacteria</taxon>
        <taxon>Vibrionales</taxon>
        <taxon>Vibrionaceae</taxon>
        <taxon>Vibrio</taxon>
    </lineage>
</organism>
<proteinExistence type="predicted"/>
<evidence type="ECO:0000313" key="1">
    <source>
        <dbReference type="EMBL" id="GAM56639.1"/>
    </source>
</evidence>
<reference evidence="3 4" key="3">
    <citation type="submission" date="2015-01" db="EMBL/GenBank/DDBJ databases">
        <authorList>
            <consortium name="NBRP consortium"/>
            <person name="Sawabe T."/>
            <person name="Meirelles P."/>
            <person name="Feng G."/>
            <person name="Sayaka M."/>
            <person name="Hattori M."/>
            <person name="Ohkuma M."/>
        </authorList>
    </citation>
    <scope>NUCLEOTIDE SEQUENCE [LARGE SCALE GENOMIC DNA]</scope>
    <source>
        <strain evidence="4">JCM 19231</strain>
        <strain evidence="3">JCM 19241</strain>
        <strain evidence="1">JCM19231</strain>
        <strain evidence="2">JCM19241</strain>
    </source>
</reference>
<evidence type="ECO:0000313" key="3">
    <source>
        <dbReference type="Proteomes" id="UP000031666"/>
    </source>
</evidence>
<reference evidence="2 3" key="2">
    <citation type="submission" date="2015-01" db="EMBL/GenBank/DDBJ databases">
        <title>Vibrio sp. C94 JCM 19241 whole genome shotgun sequence.</title>
        <authorList>
            <person name="Sawabe T."/>
            <person name="Meirelles P."/>
            <person name="Feng G."/>
            <person name="Sayaka M."/>
            <person name="Hattori M."/>
            <person name="Ohkuma M."/>
        </authorList>
    </citation>
    <scope>NUCLEOTIDE SEQUENCE [LARGE SCALE GENOMIC DNA]</scope>
    <source>
        <strain evidence="3">JCM 19241</strain>
        <strain evidence="2">JCM19241</strain>
    </source>
</reference>
<evidence type="ECO:0000313" key="2">
    <source>
        <dbReference type="EMBL" id="GAM78790.1"/>
    </source>
</evidence>
<reference evidence="1 4" key="1">
    <citation type="submission" date="2015-01" db="EMBL/GenBank/DDBJ databases">
        <title>Vibrio sp. C1 JCM 19231 whole genome shotgun sequence.</title>
        <authorList>
            <person name="Sawabe T."/>
            <person name="Meirelles P."/>
            <person name="Feng G."/>
            <person name="Sayaka M."/>
            <person name="Hattori M."/>
            <person name="Ohkuma M."/>
        </authorList>
    </citation>
    <scope>NUCLEOTIDE SEQUENCE [LARGE SCALE GENOMIC DNA]</scope>
    <source>
        <strain evidence="4">JCM 19231</strain>
        <strain evidence="1">JCM19231</strain>
    </source>
</reference>
<accession>A0A0B8P0X8</accession>
<gene>
    <name evidence="1" type="ORF">JCM19231_2448</name>
    <name evidence="2" type="ORF">JCM19241_2196</name>
</gene>
<dbReference type="EMBL" id="BBRZ01000034">
    <property type="protein sequence ID" value="GAM56639.1"/>
    <property type="molecule type" value="Genomic_DNA"/>
</dbReference>
<evidence type="ECO:0000313" key="4">
    <source>
        <dbReference type="Proteomes" id="UP000031671"/>
    </source>
</evidence>
<keyword evidence="2" id="KW-0808">Transferase</keyword>
<keyword evidence="2" id="KW-0418">Kinase</keyword>
<comment type="caution">
    <text evidence="2">The sequence shown here is derived from an EMBL/GenBank/DDBJ whole genome shotgun (WGS) entry which is preliminary data.</text>
</comment>
<sequence length="76" mass="8494">MTINELRVLYRDQRLVEAIIEPADQEGSYVVEFRDSQGGILALTDLHGEQCHYHDLDSASKSAMAVGFSQVRVEAL</sequence>
<protein>
    <submittedName>
        <fullName evidence="2">Thymidylate kinase</fullName>
    </submittedName>
</protein>
<dbReference type="STRING" id="1481914.JCM19241_2196"/>
<keyword evidence="4" id="KW-1185">Reference proteome</keyword>
<dbReference type="EMBL" id="BBSC01000018">
    <property type="protein sequence ID" value="GAM78790.1"/>
    <property type="molecule type" value="Genomic_DNA"/>
</dbReference>
<dbReference type="RefSeq" id="WP_261834139.1">
    <property type="nucleotide sequence ID" value="NZ_AP024881.1"/>
</dbReference>
<dbReference type="Proteomes" id="UP000031666">
    <property type="component" value="Unassembled WGS sequence"/>
</dbReference>
<dbReference type="Proteomes" id="UP000031671">
    <property type="component" value="Unassembled WGS sequence"/>
</dbReference>
<name>A0A0B8QGM9_9VIBR</name>
<dbReference type="AlphaFoldDB" id="A0A0B8QGM9"/>
<dbReference type="GO" id="GO:0016301">
    <property type="term" value="F:kinase activity"/>
    <property type="evidence" value="ECO:0007669"/>
    <property type="project" value="UniProtKB-KW"/>
</dbReference>